<reference evidence="1 2" key="1">
    <citation type="submission" date="2018-02" db="EMBL/GenBank/DDBJ databases">
        <title>Draft genome sequencing of Burkholderia cepacia Y14-15.</title>
        <authorList>
            <person name="Zheng B.-X."/>
        </authorList>
    </citation>
    <scope>NUCLEOTIDE SEQUENCE [LARGE SCALE GENOMIC DNA]</scope>
    <source>
        <strain evidence="1 2">Y14-15</strain>
    </source>
</reference>
<organism evidence="1 2">
    <name type="scientific">Burkholderia cepacia</name>
    <name type="common">Pseudomonas cepacia</name>
    <dbReference type="NCBI Taxonomy" id="292"/>
    <lineage>
        <taxon>Bacteria</taxon>
        <taxon>Pseudomonadati</taxon>
        <taxon>Pseudomonadota</taxon>
        <taxon>Betaproteobacteria</taxon>
        <taxon>Burkholderiales</taxon>
        <taxon>Burkholderiaceae</taxon>
        <taxon>Burkholderia</taxon>
        <taxon>Burkholderia cepacia complex</taxon>
    </lineage>
</organism>
<evidence type="ECO:0000313" key="2">
    <source>
        <dbReference type="Proteomes" id="UP000238206"/>
    </source>
</evidence>
<protein>
    <submittedName>
        <fullName evidence="1">Uncharacterized protein</fullName>
    </submittedName>
</protein>
<comment type="caution">
    <text evidence="1">The sequence shown here is derived from an EMBL/GenBank/DDBJ whole genome shotgun (WGS) entry which is preliminary data.</text>
</comment>
<gene>
    <name evidence="1" type="ORF">C5615_33095</name>
</gene>
<dbReference type="EMBL" id="PUIQ01000063">
    <property type="protein sequence ID" value="PQP10801.1"/>
    <property type="molecule type" value="Genomic_DNA"/>
</dbReference>
<evidence type="ECO:0000313" key="1">
    <source>
        <dbReference type="EMBL" id="PQP10801.1"/>
    </source>
</evidence>
<dbReference type="AlphaFoldDB" id="A0A2S8I7P0"/>
<proteinExistence type="predicted"/>
<accession>A0A2S8I7P0</accession>
<sequence>MTVRDGDPRRSARVRHHRIFDNERNVFADCRTPVSRPAYAHEHVGSASMHRRGGRARGVRGYAKAALQHAGSAPAQFF</sequence>
<dbReference type="Proteomes" id="UP000238206">
    <property type="component" value="Unassembled WGS sequence"/>
</dbReference>
<name>A0A2S8I7P0_BURCE</name>